<evidence type="ECO:0000256" key="5">
    <source>
        <dbReference type="ARBA" id="ARBA00023004"/>
    </source>
</evidence>
<dbReference type="InterPro" id="IPR015879">
    <property type="entry name" value="Ring_hydroxy_dOase_asu_C_dom"/>
</dbReference>
<dbReference type="SUPFAM" id="SSF50022">
    <property type="entry name" value="ISP domain"/>
    <property type="match status" value="1"/>
</dbReference>
<keyword evidence="4 8" id="KW-0560">Oxidoreductase</keyword>
<evidence type="ECO:0000259" key="7">
    <source>
        <dbReference type="PROSITE" id="PS51296"/>
    </source>
</evidence>
<comment type="caution">
    <text evidence="8">The sequence shown here is derived from an EMBL/GenBank/DDBJ whole genome shotgun (WGS) entry which is preliminary data.</text>
</comment>
<comment type="cofactor">
    <cofactor evidence="1">
        <name>Fe cation</name>
        <dbReference type="ChEBI" id="CHEBI:24875"/>
    </cofactor>
</comment>
<reference evidence="9" key="1">
    <citation type="journal article" date="2019" name="Int. J. Syst. Evol. Microbiol.">
        <title>The Global Catalogue of Microorganisms (GCM) 10K type strain sequencing project: providing services to taxonomists for standard genome sequencing and annotation.</title>
        <authorList>
            <consortium name="The Broad Institute Genomics Platform"/>
            <consortium name="The Broad Institute Genome Sequencing Center for Infectious Disease"/>
            <person name="Wu L."/>
            <person name="Ma J."/>
        </authorList>
    </citation>
    <scope>NUCLEOTIDE SEQUENCE [LARGE SCALE GENOMIC DNA]</scope>
    <source>
        <strain evidence="9">CCUG 61697</strain>
    </source>
</reference>
<dbReference type="PROSITE" id="PS51296">
    <property type="entry name" value="RIESKE"/>
    <property type="match status" value="1"/>
</dbReference>
<dbReference type="InterPro" id="IPR017941">
    <property type="entry name" value="Rieske_2Fe-2S"/>
</dbReference>
<dbReference type="InterPro" id="IPR001663">
    <property type="entry name" value="Rng_hydr_dOase-A"/>
</dbReference>
<evidence type="ECO:0000256" key="2">
    <source>
        <dbReference type="ARBA" id="ARBA00022714"/>
    </source>
</evidence>
<evidence type="ECO:0000313" key="8">
    <source>
        <dbReference type="EMBL" id="MFD0985731.1"/>
    </source>
</evidence>
<keyword evidence="2" id="KW-0001">2Fe-2S</keyword>
<dbReference type="EC" id="1.14.13.-" evidence="8"/>
<dbReference type="Gene3D" id="3.90.380.10">
    <property type="entry name" value="Naphthalene 1,2-dioxygenase Alpha Subunit, Chain A, domain 1"/>
    <property type="match status" value="1"/>
</dbReference>
<dbReference type="Pfam" id="PF00848">
    <property type="entry name" value="Ring_hydroxyl_A"/>
    <property type="match status" value="1"/>
</dbReference>
<gene>
    <name evidence="8" type="ORF">ACFQ2F_01305</name>
</gene>
<evidence type="ECO:0000256" key="1">
    <source>
        <dbReference type="ARBA" id="ARBA00001962"/>
    </source>
</evidence>
<evidence type="ECO:0000256" key="6">
    <source>
        <dbReference type="ARBA" id="ARBA00023014"/>
    </source>
</evidence>
<dbReference type="Pfam" id="PF00355">
    <property type="entry name" value="Rieske"/>
    <property type="match status" value="1"/>
</dbReference>
<keyword evidence="8" id="KW-0223">Dioxygenase</keyword>
<dbReference type="InterPro" id="IPR036922">
    <property type="entry name" value="Rieske_2Fe-2S_sf"/>
</dbReference>
<dbReference type="CDD" id="cd03469">
    <property type="entry name" value="Rieske_RO_Alpha_N"/>
    <property type="match status" value="1"/>
</dbReference>
<sequence>MTDLNGGSSREDKLNALVEDIVETAALPLKRASTLPAAAYTDEDYFQLEREKILAAGWMCIAHVSQLKEPGAYVAVDLLDEPLMAVRDREGEIHVLSRVCAHRSIDILPEEMDIPREGRKSVFVCPYHSWAYNLDGSLRGCPEMQNAEGFDKSDWRLASFRSEIWNGFVFVNLDGKAEPLAEQYADFDKAIAPWNVGEMEVVIELEWECEFNWKVMIENWMESYHHIGAHSQTLNVTMPGQHTWSSAEHPHFIHAHLPFTDKAREEVQDVAKGGEKASSYFMPVEGLSEQQLTEWSLFVGFPCFMFLAGNDRTFWYRLLPISAERCKLMTTTLVSKKALEAPDFEETLKSETEMLREFHTEDMQMNVAVQRGLHSSKVVRGRLSHLEEPIWLIQRYVAARLQDSYPQKAERAPYYGPFAEASAG</sequence>
<dbReference type="Gene3D" id="2.102.10.10">
    <property type="entry name" value="Rieske [2Fe-2S] iron-sulphur domain"/>
    <property type="match status" value="1"/>
</dbReference>
<dbReference type="PRINTS" id="PR00090">
    <property type="entry name" value="RNGDIOXGNASE"/>
</dbReference>
<dbReference type="PANTHER" id="PTHR43756">
    <property type="entry name" value="CHOLINE MONOOXYGENASE, CHLOROPLASTIC"/>
    <property type="match status" value="1"/>
</dbReference>
<dbReference type="GO" id="GO:0051213">
    <property type="term" value="F:dioxygenase activity"/>
    <property type="evidence" value="ECO:0007669"/>
    <property type="project" value="UniProtKB-KW"/>
</dbReference>
<evidence type="ECO:0000256" key="3">
    <source>
        <dbReference type="ARBA" id="ARBA00022723"/>
    </source>
</evidence>
<evidence type="ECO:0000256" key="4">
    <source>
        <dbReference type="ARBA" id="ARBA00023002"/>
    </source>
</evidence>
<dbReference type="EMBL" id="JBHTJO010000001">
    <property type="protein sequence ID" value="MFD0985731.1"/>
    <property type="molecule type" value="Genomic_DNA"/>
</dbReference>
<organism evidence="8 9">
    <name type="scientific">Methyloligella solikamskensis</name>
    <dbReference type="NCBI Taxonomy" id="1177756"/>
    <lineage>
        <taxon>Bacteria</taxon>
        <taxon>Pseudomonadati</taxon>
        <taxon>Pseudomonadota</taxon>
        <taxon>Alphaproteobacteria</taxon>
        <taxon>Hyphomicrobiales</taxon>
        <taxon>Hyphomicrobiaceae</taxon>
        <taxon>Methyloligella</taxon>
    </lineage>
</organism>
<name>A0ABW3J7J7_9HYPH</name>
<protein>
    <submittedName>
        <fullName evidence="8">Aromatic ring-hydroxylating dioxygenase subunit alpha</fullName>
        <ecNumber evidence="8">1.14.13.-</ecNumber>
    </submittedName>
</protein>
<evidence type="ECO:0000313" key="9">
    <source>
        <dbReference type="Proteomes" id="UP001597102"/>
    </source>
</evidence>
<keyword evidence="6" id="KW-0411">Iron-sulfur</keyword>
<feature type="domain" description="Rieske" evidence="7">
    <location>
        <begin position="58"/>
        <end position="171"/>
    </location>
</feature>
<dbReference type="Proteomes" id="UP001597102">
    <property type="component" value="Unassembled WGS sequence"/>
</dbReference>
<proteinExistence type="predicted"/>
<dbReference type="RefSeq" id="WP_379084562.1">
    <property type="nucleotide sequence ID" value="NZ_JBHTJO010000001.1"/>
</dbReference>
<accession>A0ABW3J7J7</accession>
<dbReference type="SUPFAM" id="SSF55961">
    <property type="entry name" value="Bet v1-like"/>
    <property type="match status" value="1"/>
</dbReference>
<dbReference type="PANTHER" id="PTHR43756:SF5">
    <property type="entry name" value="CHOLINE MONOOXYGENASE, CHLOROPLASTIC"/>
    <property type="match status" value="1"/>
</dbReference>
<keyword evidence="3" id="KW-0479">Metal-binding</keyword>
<keyword evidence="5" id="KW-0408">Iron</keyword>
<keyword evidence="9" id="KW-1185">Reference proteome</keyword>